<dbReference type="GeneID" id="54466516"/>
<name>A0A6A6YJK4_9PEZI</name>
<sequence>MNAIVQTLYDFAGRVLFGLSDTANDLRQTPWKKLIKMMEDTKKEVHALSTHGKTYAAAAAGTTLLAMLSGMAAQYGKAAGNRQYARQPTNVHEITIYIKDNNKRTITAADTNITITQKL</sequence>
<reference evidence="3" key="3">
    <citation type="submission" date="2025-04" db="UniProtKB">
        <authorList>
            <consortium name="RefSeq"/>
        </authorList>
    </citation>
    <scope>IDENTIFICATION</scope>
    <source>
        <strain evidence="3">CBS 304.34</strain>
    </source>
</reference>
<gene>
    <name evidence="1 3" type="ORF">BDZ99DRAFT_521441</name>
</gene>
<reference evidence="1 3" key="1">
    <citation type="journal article" date="2020" name="Stud. Mycol.">
        <title>101 Dothideomycetes genomes: a test case for predicting lifestyles and emergence of pathogens.</title>
        <authorList>
            <person name="Haridas S."/>
            <person name="Albert R."/>
            <person name="Binder M."/>
            <person name="Bloem J."/>
            <person name="Labutti K."/>
            <person name="Salamov A."/>
            <person name="Andreopoulos B."/>
            <person name="Baker S."/>
            <person name="Barry K."/>
            <person name="Bills G."/>
            <person name="Bluhm B."/>
            <person name="Cannon C."/>
            <person name="Castanera R."/>
            <person name="Culley D."/>
            <person name="Daum C."/>
            <person name="Ezra D."/>
            <person name="Gonzalez J."/>
            <person name="Henrissat B."/>
            <person name="Kuo A."/>
            <person name="Liang C."/>
            <person name="Lipzen A."/>
            <person name="Lutzoni F."/>
            <person name="Magnuson J."/>
            <person name="Mondo S."/>
            <person name="Nolan M."/>
            <person name="Ohm R."/>
            <person name="Pangilinan J."/>
            <person name="Park H.-J."/>
            <person name="Ramirez L."/>
            <person name="Alfaro M."/>
            <person name="Sun H."/>
            <person name="Tritt A."/>
            <person name="Yoshinaga Y."/>
            <person name="Zwiers L.-H."/>
            <person name="Turgeon B."/>
            <person name="Goodwin S."/>
            <person name="Spatafora J."/>
            <person name="Crous P."/>
            <person name="Grigoriev I."/>
        </authorList>
    </citation>
    <scope>NUCLEOTIDE SEQUENCE</scope>
    <source>
        <strain evidence="1 3">CBS 304.34</strain>
    </source>
</reference>
<organism evidence="1">
    <name type="scientific">Mytilinidion resinicola</name>
    <dbReference type="NCBI Taxonomy" id="574789"/>
    <lineage>
        <taxon>Eukaryota</taxon>
        <taxon>Fungi</taxon>
        <taxon>Dikarya</taxon>
        <taxon>Ascomycota</taxon>
        <taxon>Pezizomycotina</taxon>
        <taxon>Dothideomycetes</taxon>
        <taxon>Pleosporomycetidae</taxon>
        <taxon>Mytilinidiales</taxon>
        <taxon>Mytilinidiaceae</taxon>
        <taxon>Mytilinidion</taxon>
    </lineage>
</organism>
<evidence type="ECO:0000313" key="2">
    <source>
        <dbReference type="Proteomes" id="UP000504636"/>
    </source>
</evidence>
<evidence type="ECO:0000313" key="1">
    <source>
        <dbReference type="EMBL" id="KAF2808970.1"/>
    </source>
</evidence>
<accession>A0A6A6YJK4</accession>
<reference evidence="3" key="2">
    <citation type="submission" date="2020-04" db="EMBL/GenBank/DDBJ databases">
        <authorList>
            <consortium name="NCBI Genome Project"/>
        </authorList>
    </citation>
    <scope>NUCLEOTIDE SEQUENCE</scope>
    <source>
        <strain evidence="3">CBS 304.34</strain>
    </source>
</reference>
<evidence type="ECO:0000313" key="3">
    <source>
        <dbReference type="RefSeq" id="XP_033575934.1"/>
    </source>
</evidence>
<dbReference type="AlphaFoldDB" id="A0A6A6YJK4"/>
<dbReference type="Proteomes" id="UP000504636">
    <property type="component" value="Unplaced"/>
</dbReference>
<dbReference type="EMBL" id="MU003702">
    <property type="protein sequence ID" value="KAF2808970.1"/>
    <property type="molecule type" value="Genomic_DNA"/>
</dbReference>
<protein>
    <submittedName>
        <fullName evidence="1 3">Uncharacterized protein</fullName>
    </submittedName>
</protein>
<keyword evidence="2" id="KW-1185">Reference proteome</keyword>
<dbReference type="RefSeq" id="XP_033575934.1">
    <property type="nucleotide sequence ID" value="XM_033725623.1"/>
</dbReference>
<proteinExistence type="predicted"/>